<dbReference type="CDD" id="cd00024">
    <property type="entry name" value="CD_CSD"/>
    <property type="match status" value="1"/>
</dbReference>
<keyword evidence="4" id="KW-1185">Reference proteome</keyword>
<name>A0ABQ5BBJ8_9ASTR</name>
<dbReference type="EMBL" id="BQNB010013021">
    <property type="protein sequence ID" value="GJT10863.1"/>
    <property type="molecule type" value="Genomic_DNA"/>
</dbReference>
<dbReference type="SUPFAM" id="SSF48256">
    <property type="entry name" value="Citrate synthase"/>
    <property type="match status" value="1"/>
</dbReference>
<reference evidence="3" key="2">
    <citation type="submission" date="2022-01" db="EMBL/GenBank/DDBJ databases">
        <authorList>
            <person name="Yamashiro T."/>
            <person name="Shiraishi A."/>
            <person name="Satake H."/>
            <person name="Nakayama K."/>
        </authorList>
    </citation>
    <scope>NUCLEOTIDE SEQUENCE</scope>
</reference>
<dbReference type="InterPro" id="IPR016197">
    <property type="entry name" value="Chromo-like_dom_sf"/>
</dbReference>
<evidence type="ECO:0000259" key="2">
    <source>
        <dbReference type="Pfam" id="PF24626"/>
    </source>
</evidence>
<dbReference type="InterPro" id="IPR016143">
    <property type="entry name" value="Citrate_synth-like_sm_a-sub"/>
</dbReference>
<dbReference type="InterPro" id="IPR023780">
    <property type="entry name" value="Chromo_domain"/>
</dbReference>
<dbReference type="PANTHER" id="PTHR46148:SF60">
    <property type="entry name" value="CHROMO DOMAIN-CONTAINING PROTEIN"/>
    <property type="match status" value="1"/>
</dbReference>
<reference evidence="3" key="1">
    <citation type="journal article" date="2022" name="Int. J. Mol. Sci.">
        <title>Draft Genome of Tanacetum Coccineum: Genomic Comparison of Closely Related Tanacetum-Family Plants.</title>
        <authorList>
            <person name="Yamashiro T."/>
            <person name="Shiraishi A."/>
            <person name="Nakayama K."/>
            <person name="Satake H."/>
        </authorList>
    </citation>
    <scope>NUCLEOTIDE SEQUENCE</scope>
</reference>
<protein>
    <submittedName>
        <fullName evidence="3">Nucleotidyltransferase, ribonuclease H</fullName>
    </submittedName>
</protein>
<accession>A0ABQ5BBJ8</accession>
<dbReference type="Gene3D" id="2.40.50.40">
    <property type="match status" value="1"/>
</dbReference>
<feature type="domain" description="Tf2-1-like SH3-like" evidence="2">
    <location>
        <begin position="1"/>
        <end position="38"/>
    </location>
</feature>
<evidence type="ECO:0000313" key="3">
    <source>
        <dbReference type="EMBL" id="GJT10863.1"/>
    </source>
</evidence>
<dbReference type="Proteomes" id="UP001151760">
    <property type="component" value="Unassembled WGS sequence"/>
</dbReference>
<feature type="domain" description="Chromo" evidence="1">
    <location>
        <begin position="62"/>
        <end position="113"/>
    </location>
</feature>
<organism evidence="3 4">
    <name type="scientific">Tanacetum coccineum</name>
    <dbReference type="NCBI Taxonomy" id="301880"/>
    <lineage>
        <taxon>Eukaryota</taxon>
        <taxon>Viridiplantae</taxon>
        <taxon>Streptophyta</taxon>
        <taxon>Embryophyta</taxon>
        <taxon>Tracheophyta</taxon>
        <taxon>Spermatophyta</taxon>
        <taxon>Magnoliopsida</taxon>
        <taxon>eudicotyledons</taxon>
        <taxon>Gunneridae</taxon>
        <taxon>Pentapetalae</taxon>
        <taxon>asterids</taxon>
        <taxon>campanulids</taxon>
        <taxon>Asterales</taxon>
        <taxon>Asteraceae</taxon>
        <taxon>Asteroideae</taxon>
        <taxon>Anthemideae</taxon>
        <taxon>Anthemidinae</taxon>
        <taxon>Tanacetum</taxon>
    </lineage>
</organism>
<dbReference type="Pfam" id="PF24626">
    <property type="entry name" value="SH3_Tf2-1"/>
    <property type="match status" value="1"/>
</dbReference>
<dbReference type="InterPro" id="IPR036969">
    <property type="entry name" value="Citrate_synthase_sf"/>
</dbReference>
<evidence type="ECO:0000313" key="4">
    <source>
        <dbReference type="Proteomes" id="UP001151760"/>
    </source>
</evidence>
<gene>
    <name evidence="3" type="ORF">Tco_0857905</name>
</gene>
<evidence type="ECO:0000259" key="1">
    <source>
        <dbReference type="Pfam" id="PF00385"/>
    </source>
</evidence>
<comment type="caution">
    <text evidence="3">The sequence shown here is derived from an EMBL/GenBank/DDBJ whole genome shotgun (WGS) entry which is preliminary data.</text>
</comment>
<dbReference type="PANTHER" id="PTHR46148">
    <property type="entry name" value="CHROMO DOMAIN-CONTAINING PROTEIN"/>
    <property type="match status" value="1"/>
</dbReference>
<dbReference type="Pfam" id="PF00385">
    <property type="entry name" value="Chromo"/>
    <property type="match status" value="1"/>
</dbReference>
<proteinExistence type="predicted"/>
<sequence>MGPFEILDRVGEVSYRLALPLQLSHVHNVFHVSLLRGYNYHPYHVVQYPFDKIREDLSFAEEPEAILDRQERVMRKKTIPLVKVLWKNHPAHEATWENEEMMRTEYPHFFSRFGQVCDHALDICWSSGISIVFVDYSVSFSSYEIRQSLLQFMVVHFVIIVPGFGHKDPRYMCQREFALKHLPEDPLFQLVSTLIASDAIACF</sequence>
<dbReference type="SUPFAM" id="SSF54160">
    <property type="entry name" value="Chromo domain-like"/>
    <property type="match status" value="1"/>
</dbReference>
<dbReference type="InterPro" id="IPR056924">
    <property type="entry name" value="SH3_Tf2-1"/>
</dbReference>
<dbReference type="Gene3D" id="1.10.230.10">
    <property type="entry name" value="Cytochrome P450-Terp, domain 2"/>
    <property type="match status" value="1"/>
</dbReference>